<proteinExistence type="predicted"/>
<keyword evidence="7 9" id="KW-0408">Iron</keyword>
<evidence type="ECO:0000256" key="8">
    <source>
        <dbReference type="ARBA" id="ARBA00023014"/>
    </source>
</evidence>
<dbReference type="Gene3D" id="3.30.70.20">
    <property type="match status" value="1"/>
</dbReference>
<keyword evidence="12" id="KW-1185">Reference proteome</keyword>
<dbReference type="PRINTS" id="PR00354">
    <property type="entry name" value="7FE8SFRDOXIN"/>
</dbReference>
<sequence>MTHIITSLCLRDAGCTTVCPVDCIVPGKPVEQWPWYYIDPDTCIDCGACVPECPYAAIFPEDEVPSAYVAKGGERLSMPVGTPGFTEVYDGVNHFGEPVHLEATRTLKPGETVDLTPDIAKNYAYFKEGPGYSALEK</sequence>
<comment type="cofactor">
    <cofactor evidence="2 9">
        <name>[4Fe-4S] cluster</name>
        <dbReference type="ChEBI" id="CHEBI:49883"/>
    </cofactor>
</comment>
<dbReference type="PROSITE" id="PS51379">
    <property type="entry name" value="4FE4S_FER_2"/>
    <property type="match status" value="1"/>
</dbReference>
<dbReference type="InterPro" id="IPR017896">
    <property type="entry name" value="4Fe4S_Fe-S-bd"/>
</dbReference>
<reference evidence="11 12" key="1">
    <citation type="submission" date="2023-07" db="EMBL/GenBank/DDBJ databases">
        <title>Novel species of Thermanaerothrix with wide hydrolytic capabilities.</title>
        <authorList>
            <person name="Zayulina K.S."/>
            <person name="Podosokorskaya O.A."/>
            <person name="Elcheninov A.G."/>
        </authorList>
    </citation>
    <scope>NUCLEOTIDE SEQUENCE [LARGE SCALE GENOMIC DNA]</scope>
    <source>
        <strain evidence="11 12">4228-RoL</strain>
    </source>
</reference>
<gene>
    <name evidence="11" type="ORF">QYE77_03360</name>
</gene>
<dbReference type="SUPFAM" id="SSF54862">
    <property type="entry name" value="4Fe-4S ferredoxins"/>
    <property type="match status" value="1"/>
</dbReference>
<evidence type="ECO:0000259" key="10">
    <source>
        <dbReference type="PROSITE" id="PS51379"/>
    </source>
</evidence>
<evidence type="ECO:0000256" key="3">
    <source>
        <dbReference type="ARBA" id="ARBA00022448"/>
    </source>
</evidence>
<keyword evidence="3 9" id="KW-0813">Transport</keyword>
<protein>
    <recommendedName>
        <fullName evidence="9">Ferredoxin</fullName>
    </recommendedName>
</protein>
<evidence type="ECO:0000313" key="12">
    <source>
        <dbReference type="Proteomes" id="UP001254165"/>
    </source>
</evidence>
<evidence type="ECO:0000256" key="9">
    <source>
        <dbReference type="RuleBase" id="RU365098"/>
    </source>
</evidence>
<organism evidence="11 12">
    <name type="scientific">Thermanaerothrix solaris</name>
    <dbReference type="NCBI Taxonomy" id="3058434"/>
    <lineage>
        <taxon>Bacteria</taxon>
        <taxon>Bacillati</taxon>
        <taxon>Chloroflexota</taxon>
        <taxon>Anaerolineae</taxon>
        <taxon>Anaerolineales</taxon>
        <taxon>Anaerolineaceae</taxon>
        <taxon>Thermanaerothrix</taxon>
    </lineage>
</organism>
<dbReference type="PANTHER" id="PTHR42859">
    <property type="entry name" value="OXIDOREDUCTASE"/>
    <property type="match status" value="1"/>
</dbReference>
<evidence type="ECO:0000256" key="5">
    <source>
        <dbReference type="ARBA" id="ARBA00022723"/>
    </source>
</evidence>
<keyword evidence="6 9" id="KW-0249">Electron transport</keyword>
<evidence type="ECO:0000256" key="2">
    <source>
        <dbReference type="ARBA" id="ARBA00001966"/>
    </source>
</evidence>
<keyword evidence="8 9" id="KW-0411">Iron-sulfur</keyword>
<dbReference type="Pfam" id="PF00037">
    <property type="entry name" value="Fer4"/>
    <property type="match status" value="1"/>
</dbReference>
<evidence type="ECO:0000256" key="1">
    <source>
        <dbReference type="ARBA" id="ARBA00001927"/>
    </source>
</evidence>
<feature type="domain" description="4Fe-4S ferredoxin-type" evidence="10">
    <location>
        <begin position="34"/>
        <end position="63"/>
    </location>
</feature>
<comment type="caution">
    <text evidence="11">The sequence shown here is derived from an EMBL/GenBank/DDBJ whole genome shotgun (WGS) entry which is preliminary data.</text>
</comment>
<dbReference type="InterPro" id="IPR050294">
    <property type="entry name" value="RnfB_subfamily"/>
</dbReference>
<dbReference type="InterPro" id="IPR000813">
    <property type="entry name" value="7Fe_ferredoxin"/>
</dbReference>
<comment type="cofactor">
    <cofactor evidence="1">
        <name>[3Fe-4S] cluster</name>
        <dbReference type="ChEBI" id="CHEBI:21137"/>
    </cofactor>
</comment>
<evidence type="ECO:0000256" key="7">
    <source>
        <dbReference type="ARBA" id="ARBA00023004"/>
    </source>
</evidence>
<accession>A0ABU3NN89</accession>
<keyword evidence="4 9" id="KW-0004">4Fe-4S</keyword>
<keyword evidence="5 9" id="KW-0479">Metal-binding</keyword>
<dbReference type="Proteomes" id="UP001254165">
    <property type="component" value="Unassembled WGS sequence"/>
</dbReference>
<dbReference type="InterPro" id="IPR017900">
    <property type="entry name" value="4Fe4S_Fe_S_CS"/>
</dbReference>
<dbReference type="EMBL" id="JAUHMF010000001">
    <property type="protein sequence ID" value="MDT8897291.1"/>
    <property type="molecule type" value="Genomic_DNA"/>
</dbReference>
<evidence type="ECO:0000256" key="6">
    <source>
        <dbReference type="ARBA" id="ARBA00022982"/>
    </source>
</evidence>
<comment type="function">
    <text evidence="9">Ferredoxins are iron-sulfur proteins that transfer electrons in a wide variety of metabolic reactions.</text>
</comment>
<evidence type="ECO:0000313" key="11">
    <source>
        <dbReference type="EMBL" id="MDT8897291.1"/>
    </source>
</evidence>
<evidence type="ECO:0000256" key="4">
    <source>
        <dbReference type="ARBA" id="ARBA00022485"/>
    </source>
</evidence>
<dbReference type="PANTHER" id="PTHR42859:SF2">
    <property type="entry name" value="FERREDOXIN"/>
    <property type="match status" value="1"/>
</dbReference>
<name>A0ABU3NN89_9CHLR</name>
<dbReference type="PROSITE" id="PS00198">
    <property type="entry name" value="4FE4S_FER_1"/>
    <property type="match status" value="1"/>
</dbReference>